<proteinExistence type="predicted"/>
<name>E3L159_PUCGT</name>
<dbReference type="OrthoDB" id="10373070at2759"/>
<dbReference type="InParanoid" id="E3L159"/>
<dbReference type="RefSeq" id="XP_003334752.1">
    <property type="nucleotide sequence ID" value="XM_003334704.1"/>
</dbReference>
<feature type="compositionally biased region" description="Polar residues" evidence="1">
    <location>
        <begin position="460"/>
        <end position="482"/>
    </location>
</feature>
<dbReference type="EMBL" id="DS178331">
    <property type="protein sequence ID" value="EFP90333.1"/>
    <property type="molecule type" value="Genomic_DNA"/>
</dbReference>
<reference key="1">
    <citation type="submission" date="2007-01" db="EMBL/GenBank/DDBJ databases">
        <title>The Genome Sequence of Puccinia graminis f. sp. tritici Strain CRL 75-36-700-3.</title>
        <authorList>
            <consortium name="The Broad Institute Genome Sequencing Platform"/>
            <person name="Birren B."/>
            <person name="Lander E."/>
            <person name="Galagan J."/>
            <person name="Nusbaum C."/>
            <person name="Devon K."/>
            <person name="Cuomo C."/>
            <person name="Jaffe D."/>
            <person name="Butler J."/>
            <person name="Alvarez P."/>
            <person name="Gnerre S."/>
            <person name="Grabherr M."/>
            <person name="Mauceli E."/>
            <person name="Brockman W."/>
            <person name="Young S."/>
            <person name="LaButti K."/>
            <person name="Sykes S."/>
            <person name="DeCaprio D."/>
            <person name="Crawford M."/>
            <person name="Koehrsen M."/>
            <person name="Engels R."/>
            <person name="Montgomery P."/>
            <person name="Pearson M."/>
            <person name="Howarth C."/>
            <person name="Larson L."/>
            <person name="White J."/>
            <person name="Zeng Q."/>
            <person name="Kodira C."/>
            <person name="Yandava C."/>
            <person name="Alvarado L."/>
            <person name="O'Leary S."/>
            <person name="Szabo L."/>
            <person name="Dean R."/>
            <person name="Schein J."/>
        </authorList>
    </citation>
    <scope>NUCLEOTIDE SEQUENCE</scope>
    <source>
        <strain>CRL 75-36-700-3</strain>
    </source>
</reference>
<organism evidence="2 3">
    <name type="scientific">Puccinia graminis f. sp. tritici (strain CRL 75-36-700-3 / race SCCL)</name>
    <name type="common">Black stem rust fungus</name>
    <dbReference type="NCBI Taxonomy" id="418459"/>
    <lineage>
        <taxon>Eukaryota</taxon>
        <taxon>Fungi</taxon>
        <taxon>Dikarya</taxon>
        <taxon>Basidiomycota</taxon>
        <taxon>Pucciniomycotina</taxon>
        <taxon>Pucciniomycetes</taxon>
        <taxon>Pucciniales</taxon>
        <taxon>Pucciniaceae</taxon>
        <taxon>Puccinia</taxon>
    </lineage>
</organism>
<dbReference type="AlphaFoldDB" id="E3L159"/>
<feature type="compositionally biased region" description="Polar residues" evidence="1">
    <location>
        <begin position="76"/>
        <end position="94"/>
    </location>
</feature>
<accession>E3L159</accession>
<feature type="compositionally biased region" description="Polar residues" evidence="1">
    <location>
        <begin position="29"/>
        <end position="50"/>
    </location>
</feature>
<feature type="compositionally biased region" description="Basic and acidic residues" evidence="1">
    <location>
        <begin position="483"/>
        <end position="492"/>
    </location>
</feature>
<evidence type="ECO:0000313" key="3">
    <source>
        <dbReference type="Proteomes" id="UP000008783"/>
    </source>
</evidence>
<evidence type="ECO:0000313" key="2">
    <source>
        <dbReference type="EMBL" id="EFP90333.1"/>
    </source>
</evidence>
<sequence>MNPNPNSLLSTAEQMKRNNANLAREDTNTADSPNLSNAPLNPTPSNLTQGNIPPAPPPVVPIPPKPKNPSAAKAPTGSTSHPEATKSANLSSMNPKHLLSLDKVATSAEKHRQVTKQARDIATILGTKTIDVEKAYKERTIATNAALQCEAEKDEETALILEKAFKADAEGDKVRADMFYKIYAKMVTLKDGPSTPQEHEEQRHQAEARIGKKNTVAGGTNFNWGDANSHNDVGFTPFLNNNILELKGPLPLTIFNKAWQDAALVCHAEKRPKTDDNSTEKGLCYTGLPYPSEWCMSYSNWSLNYAEFMTTMRDVYKYETLGEWIILHKANVDKILRKDGFMVALRYDIRIRANAFAHRVVKNGVKSFSNISIFRQEVYDTAYAEARRYDELVFREVNPYAIGGARALWDPHTGTKPASKSTTNLPTRNTNPPTQSGSHGPNHLPDKPRESRRGLGYQGKNYNPNHSSGQAHTSSRCGTAQRMSEELGGDKY</sequence>
<dbReference type="HOGENOM" id="CLU_030672_5_1_1"/>
<feature type="compositionally biased region" description="Pro residues" evidence="1">
    <location>
        <begin position="53"/>
        <end position="67"/>
    </location>
</feature>
<protein>
    <submittedName>
        <fullName evidence="2">Uncharacterized protein</fullName>
    </submittedName>
</protein>
<feature type="compositionally biased region" description="Basic and acidic residues" evidence="1">
    <location>
        <begin position="444"/>
        <end position="453"/>
    </location>
</feature>
<feature type="compositionally biased region" description="Low complexity" evidence="1">
    <location>
        <begin position="422"/>
        <end position="434"/>
    </location>
</feature>
<keyword evidence="3" id="KW-1185">Reference proteome</keyword>
<feature type="region of interest" description="Disordered" evidence="1">
    <location>
        <begin position="408"/>
        <end position="492"/>
    </location>
</feature>
<feature type="region of interest" description="Disordered" evidence="1">
    <location>
        <begin position="1"/>
        <end position="95"/>
    </location>
</feature>
<evidence type="ECO:0000256" key="1">
    <source>
        <dbReference type="SAM" id="MobiDB-lite"/>
    </source>
</evidence>
<reference evidence="3" key="2">
    <citation type="journal article" date="2011" name="Proc. Natl. Acad. Sci. U.S.A.">
        <title>Obligate biotrophy features unraveled by the genomic analysis of rust fungi.</title>
        <authorList>
            <person name="Duplessis S."/>
            <person name="Cuomo C.A."/>
            <person name="Lin Y.-C."/>
            <person name="Aerts A."/>
            <person name="Tisserant E."/>
            <person name="Veneault-Fourrey C."/>
            <person name="Joly D.L."/>
            <person name="Hacquard S."/>
            <person name="Amselem J."/>
            <person name="Cantarel B.L."/>
            <person name="Chiu R."/>
            <person name="Coutinho P.M."/>
            <person name="Feau N."/>
            <person name="Field M."/>
            <person name="Frey P."/>
            <person name="Gelhaye E."/>
            <person name="Goldberg J."/>
            <person name="Grabherr M.G."/>
            <person name="Kodira C.D."/>
            <person name="Kohler A."/>
            <person name="Kuees U."/>
            <person name="Lindquist E.A."/>
            <person name="Lucas S.M."/>
            <person name="Mago R."/>
            <person name="Mauceli E."/>
            <person name="Morin E."/>
            <person name="Murat C."/>
            <person name="Pangilinan J.L."/>
            <person name="Park R."/>
            <person name="Pearson M."/>
            <person name="Quesneville H."/>
            <person name="Rouhier N."/>
            <person name="Sakthikumar S."/>
            <person name="Salamov A.A."/>
            <person name="Schmutz J."/>
            <person name="Selles B."/>
            <person name="Shapiro H."/>
            <person name="Tanguay P."/>
            <person name="Tuskan G.A."/>
            <person name="Henrissat B."/>
            <person name="Van de Peer Y."/>
            <person name="Rouze P."/>
            <person name="Ellis J.G."/>
            <person name="Dodds P.N."/>
            <person name="Schein J.E."/>
            <person name="Zhong S."/>
            <person name="Hamelin R.C."/>
            <person name="Grigoriev I.V."/>
            <person name="Szabo L.J."/>
            <person name="Martin F."/>
        </authorList>
    </citation>
    <scope>NUCLEOTIDE SEQUENCE [LARGE SCALE GENOMIC DNA]</scope>
    <source>
        <strain evidence="3">CRL 75-36-700-3 / race SCCL</strain>
    </source>
</reference>
<dbReference type="KEGG" id="pgr:PGTG_16359"/>
<dbReference type="Proteomes" id="UP000008783">
    <property type="component" value="Unassembled WGS sequence"/>
</dbReference>
<dbReference type="GeneID" id="10530227"/>
<dbReference type="VEuPathDB" id="FungiDB:PGTG_16359"/>
<feature type="compositionally biased region" description="Polar residues" evidence="1">
    <location>
        <begin position="1"/>
        <end position="21"/>
    </location>
</feature>
<gene>
    <name evidence="2" type="ORF">PGTG_16359</name>
</gene>